<keyword evidence="2" id="KW-0675">Receptor</keyword>
<dbReference type="Proteomes" id="UP000186817">
    <property type="component" value="Unassembled WGS sequence"/>
</dbReference>
<dbReference type="SUPFAM" id="SSF56112">
    <property type="entry name" value="Protein kinase-like (PK-like)"/>
    <property type="match status" value="1"/>
</dbReference>
<organism evidence="2 3">
    <name type="scientific">Symbiodinium microadriaticum</name>
    <name type="common">Dinoflagellate</name>
    <name type="synonym">Zooxanthella microadriatica</name>
    <dbReference type="NCBI Taxonomy" id="2951"/>
    <lineage>
        <taxon>Eukaryota</taxon>
        <taxon>Sar</taxon>
        <taxon>Alveolata</taxon>
        <taxon>Dinophyceae</taxon>
        <taxon>Suessiales</taxon>
        <taxon>Symbiodiniaceae</taxon>
        <taxon>Symbiodinium</taxon>
    </lineage>
</organism>
<feature type="domain" description="Protein kinase" evidence="1">
    <location>
        <begin position="154"/>
        <end position="342"/>
    </location>
</feature>
<dbReference type="InterPro" id="IPR011009">
    <property type="entry name" value="Kinase-like_dom_sf"/>
</dbReference>
<gene>
    <name evidence="2" type="primary">Acvr1c</name>
    <name evidence="2" type="ORF">AK812_SmicGene44531</name>
</gene>
<dbReference type="InterPro" id="IPR000719">
    <property type="entry name" value="Prot_kinase_dom"/>
</dbReference>
<dbReference type="AlphaFoldDB" id="A0A1Q9BY85"/>
<comment type="caution">
    <text evidence="2">The sequence shown here is derived from an EMBL/GenBank/DDBJ whole genome shotgun (WGS) entry which is preliminary data.</text>
</comment>
<dbReference type="GO" id="GO:0004674">
    <property type="term" value="F:protein serine/threonine kinase activity"/>
    <property type="evidence" value="ECO:0007669"/>
    <property type="project" value="TreeGrafter"/>
</dbReference>
<dbReference type="PANTHER" id="PTHR44329">
    <property type="entry name" value="SERINE/THREONINE-PROTEIN KINASE TNNI3K-RELATED"/>
    <property type="match status" value="1"/>
</dbReference>
<dbReference type="EMBL" id="LSRX01002354">
    <property type="protein sequence ID" value="OLP75641.1"/>
    <property type="molecule type" value="Genomic_DNA"/>
</dbReference>
<keyword evidence="3" id="KW-1185">Reference proteome</keyword>
<evidence type="ECO:0000259" key="1">
    <source>
        <dbReference type="SMART" id="SM00220"/>
    </source>
</evidence>
<dbReference type="InterPro" id="IPR001245">
    <property type="entry name" value="Ser-Thr/Tyr_kinase_cat_dom"/>
</dbReference>
<dbReference type="Gene3D" id="1.10.510.10">
    <property type="entry name" value="Transferase(Phosphotransferase) domain 1"/>
    <property type="match status" value="1"/>
</dbReference>
<name>A0A1Q9BY85_SYMMI</name>
<dbReference type="SMART" id="SM00220">
    <property type="entry name" value="S_TKc"/>
    <property type="match status" value="1"/>
</dbReference>
<dbReference type="InterPro" id="IPR051681">
    <property type="entry name" value="Ser/Thr_Kinases-Pseudokinases"/>
</dbReference>
<dbReference type="OrthoDB" id="424303at2759"/>
<evidence type="ECO:0000313" key="2">
    <source>
        <dbReference type="EMBL" id="OLP75641.1"/>
    </source>
</evidence>
<accession>A0A1Q9BY85</accession>
<dbReference type="GO" id="GO:0005524">
    <property type="term" value="F:ATP binding"/>
    <property type="evidence" value="ECO:0007669"/>
    <property type="project" value="InterPro"/>
</dbReference>
<evidence type="ECO:0000313" key="3">
    <source>
        <dbReference type="Proteomes" id="UP000186817"/>
    </source>
</evidence>
<proteinExistence type="predicted"/>
<dbReference type="PANTHER" id="PTHR44329:SF214">
    <property type="entry name" value="PROTEIN KINASE DOMAIN-CONTAINING PROTEIN"/>
    <property type="match status" value="1"/>
</dbReference>
<protein>
    <submittedName>
        <fullName evidence="2">Activin receptor type-1C</fullName>
    </submittedName>
</protein>
<sequence>MYCRPYRAATANPTPRPKLVNAAPLMPASLNLTQALSFVSSSNPALCPCDPVSMGSTVAGRVLLLLLCLAVGDAVRHDVEGAAREYEKQEHERIEHEHVQAVLADRTSEVLRRVMVIAGRCWSACFPEIRVLQGLLTWEKGPQHLEPLAPLKSLVFDKLVSEGSFGQVFGGTWCGRRVAIKVLRSESSGIEEAMLMKSLCHPNVVEAIFFAEVAHELMGMQVWLVQEFCECGTWGSHCVSPRNAWAGLCEARDMCVEVCSACNWLPFPDVWCSYVEGPPLADPATLRSQHHHRLFMSETPTLHATRAPAAALSAARCKHDAAQLQVANNSARLARSMSHDCIVAAARFCGRHHLQCRPLLLGSSSFAASNSTCVSCCARRIRFARLDMEQLLGRVPTPFQSPWTDVDAALVSPDGWRRN</sequence>
<reference evidence="2 3" key="1">
    <citation type="submission" date="2016-02" db="EMBL/GenBank/DDBJ databases">
        <title>Genome analysis of coral dinoflagellate symbionts highlights evolutionary adaptations to a symbiotic lifestyle.</title>
        <authorList>
            <person name="Aranda M."/>
            <person name="Li Y."/>
            <person name="Liew Y.J."/>
            <person name="Baumgarten S."/>
            <person name="Simakov O."/>
            <person name="Wilson M."/>
            <person name="Piel J."/>
            <person name="Ashoor H."/>
            <person name="Bougouffa S."/>
            <person name="Bajic V.B."/>
            <person name="Ryu T."/>
            <person name="Ravasi T."/>
            <person name="Bayer T."/>
            <person name="Micklem G."/>
            <person name="Kim H."/>
            <person name="Bhak J."/>
            <person name="Lajeunesse T.C."/>
            <person name="Voolstra C.R."/>
        </authorList>
    </citation>
    <scope>NUCLEOTIDE SEQUENCE [LARGE SCALE GENOMIC DNA]</scope>
    <source>
        <strain evidence="2 3">CCMP2467</strain>
    </source>
</reference>
<dbReference type="Pfam" id="PF07714">
    <property type="entry name" value="PK_Tyr_Ser-Thr"/>
    <property type="match status" value="1"/>
</dbReference>